<keyword evidence="3" id="KW-1185">Reference proteome</keyword>
<feature type="compositionally biased region" description="Polar residues" evidence="1">
    <location>
        <begin position="50"/>
        <end position="72"/>
    </location>
</feature>
<accession>A0ABY0IQ78</accession>
<gene>
    <name evidence="2" type="ORF">EV678_0511</name>
</gene>
<dbReference type="RefSeq" id="WP_014237381.1">
    <property type="nucleotide sequence ID" value="NZ_SHKM01000001.1"/>
</dbReference>
<evidence type="ECO:0000313" key="3">
    <source>
        <dbReference type="Proteomes" id="UP000292136"/>
    </source>
</evidence>
<proteinExistence type="predicted"/>
<sequence length="79" mass="8628">MVQAVSSQSSSLQTQQLQQTQQTAETRQVERKEQESKAEDRREPVEESTKVSLGQQGPSGSVAPSRSPTQMYASVAGMM</sequence>
<comment type="caution">
    <text evidence="2">The sequence shown here is derived from an EMBL/GenBank/DDBJ whole genome shotgun (WGS) entry which is preliminary data.</text>
</comment>
<feature type="region of interest" description="Disordered" evidence="1">
    <location>
        <begin position="1"/>
        <end position="79"/>
    </location>
</feature>
<feature type="compositionally biased region" description="Basic and acidic residues" evidence="1">
    <location>
        <begin position="27"/>
        <end position="49"/>
    </location>
</feature>
<evidence type="ECO:0000313" key="2">
    <source>
        <dbReference type="EMBL" id="RZT89718.1"/>
    </source>
</evidence>
<evidence type="ECO:0000256" key="1">
    <source>
        <dbReference type="SAM" id="MobiDB-lite"/>
    </source>
</evidence>
<reference evidence="2 3" key="1">
    <citation type="submission" date="2019-02" db="EMBL/GenBank/DDBJ databases">
        <title>Genomic Encyclopedia of Type Strains, Phase IV (KMG-IV): sequencing the most valuable type-strain genomes for metagenomic binning, comparative biology and taxonomic classification.</title>
        <authorList>
            <person name="Goeker M."/>
        </authorList>
    </citation>
    <scope>NUCLEOTIDE SEQUENCE [LARGE SCALE GENOMIC DNA]</scope>
    <source>
        <strain evidence="2 3">DSM 21223</strain>
    </source>
</reference>
<feature type="compositionally biased region" description="Low complexity" evidence="1">
    <location>
        <begin position="1"/>
        <end position="26"/>
    </location>
</feature>
<dbReference type="Proteomes" id="UP000292136">
    <property type="component" value="Unassembled WGS sequence"/>
</dbReference>
<dbReference type="EMBL" id="SHKM01000001">
    <property type="protein sequence ID" value="RZT89718.1"/>
    <property type="molecule type" value="Genomic_DNA"/>
</dbReference>
<protein>
    <submittedName>
        <fullName evidence="2">Uncharacterized protein</fullName>
    </submittedName>
</protein>
<organism evidence="2 3">
    <name type="scientific">Azospira oryzae</name>
    <dbReference type="NCBI Taxonomy" id="146939"/>
    <lineage>
        <taxon>Bacteria</taxon>
        <taxon>Pseudomonadati</taxon>
        <taxon>Pseudomonadota</taxon>
        <taxon>Betaproteobacteria</taxon>
        <taxon>Rhodocyclales</taxon>
        <taxon>Rhodocyclaceae</taxon>
        <taxon>Azospira</taxon>
    </lineage>
</organism>
<name>A0ABY0IQ78_9RHOO</name>